<evidence type="ECO:0000313" key="3">
    <source>
        <dbReference type="Proteomes" id="UP000308349"/>
    </source>
</evidence>
<dbReference type="SUPFAM" id="SSF55961">
    <property type="entry name" value="Bet v1-like"/>
    <property type="match status" value="1"/>
</dbReference>
<dbReference type="Pfam" id="PF10604">
    <property type="entry name" value="Polyketide_cyc2"/>
    <property type="match status" value="1"/>
</dbReference>
<accession>A0A5R8P696</accession>
<sequence>METTVSILSFLHTQHPASQPAVDDTLFDTAGLVITVEKTFDAPVEAVWTAIDDDHAWKWLPFPCTGVKYDSPARGVGIVREMGSPFEPLRFLWVEREKFWRYEPNQRITFGVVSGNWLQYMLVRQYGEDKKFTDLGDGRTKVTWTIAVTLRWPLRFATWFPPLWRAAYRVVGIGPLFERRVAEIVRDTKPPLRSIHKNGITSAEPTDHRAEEGTK</sequence>
<organism evidence="2 3">
    <name type="scientific">Nocardia cyriacigeorgica</name>
    <dbReference type="NCBI Taxonomy" id="135487"/>
    <lineage>
        <taxon>Bacteria</taxon>
        <taxon>Bacillati</taxon>
        <taxon>Actinomycetota</taxon>
        <taxon>Actinomycetes</taxon>
        <taxon>Mycobacteriales</taxon>
        <taxon>Nocardiaceae</taxon>
        <taxon>Nocardia</taxon>
    </lineage>
</organism>
<gene>
    <name evidence="2" type="ORF">FEK35_28570</name>
</gene>
<proteinExistence type="predicted"/>
<dbReference type="CDD" id="cd07821">
    <property type="entry name" value="PYR_PYL_RCAR_like"/>
    <property type="match status" value="1"/>
</dbReference>
<comment type="caution">
    <text evidence="2">The sequence shown here is derived from an EMBL/GenBank/DDBJ whole genome shotgun (WGS) entry which is preliminary data.</text>
</comment>
<dbReference type="InterPro" id="IPR019587">
    <property type="entry name" value="Polyketide_cyclase/dehydratase"/>
</dbReference>
<dbReference type="AlphaFoldDB" id="A0A5R8P696"/>
<feature type="region of interest" description="Disordered" evidence="1">
    <location>
        <begin position="193"/>
        <end position="215"/>
    </location>
</feature>
<dbReference type="EMBL" id="VBUU01000044">
    <property type="protein sequence ID" value="TLF94965.1"/>
    <property type="molecule type" value="Genomic_DNA"/>
</dbReference>
<reference evidence="2 3" key="1">
    <citation type="submission" date="2019-05" db="EMBL/GenBank/DDBJ databases">
        <title>Genomes sequences of two Nocardia cyriacigeorgica environmental isolates, type strains Nocardia asteroides ATCC 19247 and Nocardia cyriacigeorgica DSM 44484.</title>
        <authorList>
            <person name="Vautrin F."/>
            <person name="Bergeron E."/>
            <person name="Dubost A."/>
            <person name="Abrouk D."/>
            <person name="Rodriguez Nava V."/>
            <person name="Pujic P."/>
        </authorList>
    </citation>
    <scope>NUCLEOTIDE SEQUENCE [LARGE SCALE GENOMIC DNA]</scope>
    <source>
        <strain evidence="2 3">EML 1456</strain>
    </source>
</reference>
<dbReference type="Proteomes" id="UP000308349">
    <property type="component" value="Unassembled WGS sequence"/>
</dbReference>
<feature type="compositionally biased region" description="Basic and acidic residues" evidence="1">
    <location>
        <begin position="205"/>
        <end position="215"/>
    </location>
</feature>
<evidence type="ECO:0000256" key="1">
    <source>
        <dbReference type="SAM" id="MobiDB-lite"/>
    </source>
</evidence>
<dbReference type="Gene3D" id="3.30.530.20">
    <property type="match status" value="1"/>
</dbReference>
<evidence type="ECO:0000313" key="2">
    <source>
        <dbReference type="EMBL" id="TLF94965.1"/>
    </source>
</evidence>
<protein>
    <submittedName>
        <fullName evidence="2">SRPBCC family protein</fullName>
    </submittedName>
</protein>
<name>A0A5R8P696_9NOCA</name>
<dbReference type="InterPro" id="IPR023393">
    <property type="entry name" value="START-like_dom_sf"/>
</dbReference>
<dbReference type="OrthoDB" id="581838at2"/>